<evidence type="ECO:0008006" key="13">
    <source>
        <dbReference type="Google" id="ProtNLM"/>
    </source>
</evidence>
<keyword evidence="4 10" id="KW-0812">Transmembrane</keyword>
<keyword evidence="6 10" id="KW-1133">Transmembrane helix</keyword>
<comment type="caution">
    <text evidence="11">The sequence shown here is derived from an EMBL/GenBank/DDBJ whole genome shotgun (WGS) entry which is preliminary data.</text>
</comment>
<keyword evidence="2" id="KW-1003">Cell membrane</keyword>
<feature type="transmembrane region" description="Helical" evidence="10">
    <location>
        <begin position="35"/>
        <end position="61"/>
    </location>
</feature>
<evidence type="ECO:0000256" key="3">
    <source>
        <dbReference type="ARBA" id="ARBA00022606"/>
    </source>
</evidence>
<feature type="transmembrane region" description="Helical" evidence="10">
    <location>
        <begin position="171"/>
        <end position="191"/>
    </location>
</feature>
<evidence type="ECO:0000256" key="4">
    <source>
        <dbReference type="ARBA" id="ARBA00022692"/>
    </source>
</evidence>
<dbReference type="PANTHER" id="PTHR21137">
    <property type="entry name" value="ODORANT RECEPTOR"/>
    <property type="match status" value="1"/>
</dbReference>
<evidence type="ECO:0000256" key="8">
    <source>
        <dbReference type="ARBA" id="ARBA00023170"/>
    </source>
</evidence>
<dbReference type="Proteomes" id="UP000719412">
    <property type="component" value="Unassembled WGS sequence"/>
</dbReference>
<dbReference type="GO" id="GO:0007165">
    <property type="term" value="P:signal transduction"/>
    <property type="evidence" value="ECO:0007669"/>
    <property type="project" value="UniProtKB-KW"/>
</dbReference>
<reference evidence="11" key="1">
    <citation type="journal article" date="2020" name="J Insects Food Feed">
        <title>The yellow mealworm (Tenebrio molitor) genome: a resource for the emerging insects as food and feed industry.</title>
        <authorList>
            <person name="Eriksson T."/>
            <person name="Andere A."/>
            <person name="Kelstrup H."/>
            <person name="Emery V."/>
            <person name="Picard C."/>
        </authorList>
    </citation>
    <scope>NUCLEOTIDE SEQUENCE</scope>
    <source>
        <strain evidence="11">Stoneville</strain>
        <tissue evidence="11">Whole head</tissue>
    </source>
</reference>
<evidence type="ECO:0000256" key="6">
    <source>
        <dbReference type="ARBA" id="ARBA00022989"/>
    </source>
</evidence>
<feature type="transmembrane region" description="Helical" evidence="10">
    <location>
        <begin position="67"/>
        <end position="88"/>
    </location>
</feature>
<evidence type="ECO:0000256" key="2">
    <source>
        <dbReference type="ARBA" id="ARBA00022475"/>
    </source>
</evidence>
<sequence>MSKFEWQSIIKTNIFILRVVGLWPEGTEGYKLNLYTLYSFCMNVLVDGSNFFQSAYIFVIYADLQALAAIIFVIFTDWLASVKVLYFVRNTAILKQQMTELESALFQPRTKQQNLLGPGIKSWRLIYGSFSVLVVGTLLLWTFFPILDGTVKEHRLPFWAWYPYDAHTAPLYQITYLYQVVSIWFLAIANVNMDTLIAALMVFTATQCDILCDNLKHLRGEDFNERLLQCIEHHKKIVRDARVPGSIPTQGKKKGYILSRDSEITLSHWSRSIELVIMPLIDL</sequence>
<evidence type="ECO:0000313" key="11">
    <source>
        <dbReference type="EMBL" id="KAH0818952.1"/>
    </source>
</evidence>
<dbReference type="GO" id="GO:0005886">
    <property type="term" value="C:plasma membrane"/>
    <property type="evidence" value="ECO:0007669"/>
    <property type="project" value="UniProtKB-SubCell"/>
</dbReference>
<dbReference type="EMBL" id="JABDTM020016153">
    <property type="protein sequence ID" value="KAH0818952.1"/>
    <property type="molecule type" value="Genomic_DNA"/>
</dbReference>
<evidence type="ECO:0000256" key="9">
    <source>
        <dbReference type="ARBA" id="ARBA00023224"/>
    </source>
</evidence>
<name>A0A8J6HRE2_TENMO</name>
<accession>A0A8J6HRE2</accession>
<keyword evidence="7 10" id="KW-0472">Membrane</keyword>
<keyword evidence="8" id="KW-0675">Receptor</keyword>
<dbReference type="InterPro" id="IPR004117">
    <property type="entry name" value="7tm6_olfct_rcpt"/>
</dbReference>
<evidence type="ECO:0000256" key="5">
    <source>
        <dbReference type="ARBA" id="ARBA00022725"/>
    </source>
</evidence>
<dbReference type="GO" id="GO:0005549">
    <property type="term" value="F:odorant binding"/>
    <property type="evidence" value="ECO:0007669"/>
    <property type="project" value="InterPro"/>
</dbReference>
<keyword evidence="5" id="KW-0552">Olfaction</keyword>
<protein>
    <recommendedName>
        <fullName evidence="13">7tm 6 domain containing protein</fullName>
    </recommendedName>
</protein>
<organism evidence="11 12">
    <name type="scientific">Tenebrio molitor</name>
    <name type="common">Yellow mealworm beetle</name>
    <dbReference type="NCBI Taxonomy" id="7067"/>
    <lineage>
        <taxon>Eukaryota</taxon>
        <taxon>Metazoa</taxon>
        <taxon>Ecdysozoa</taxon>
        <taxon>Arthropoda</taxon>
        <taxon>Hexapoda</taxon>
        <taxon>Insecta</taxon>
        <taxon>Pterygota</taxon>
        <taxon>Neoptera</taxon>
        <taxon>Endopterygota</taxon>
        <taxon>Coleoptera</taxon>
        <taxon>Polyphaga</taxon>
        <taxon>Cucujiformia</taxon>
        <taxon>Tenebrionidae</taxon>
        <taxon>Tenebrio</taxon>
    </lineage>
</organism>
<keyword evidence="9" id="KW-0807">Transducer</keyword>
<dbReference type="GO" id="GO:0004984">
    <property type="term" value="F:olfactory receptor activity"/>
    <property type="evidence" value="ECO:0007669"/>
    <property type="project" value="InterPro"/>
</dbReference>
<dbReference type="Pfam" id="PF02949">
    <property type="entry name" value="7tm_6"/>
    <property type="match status" value="1"/>
</dbReference>
<feature type="transmembrane region" description="Helical" evidence="10">
    <location>
        <begin position="125"/>
        <end position="147"/>
    </location>
</feature>
<reference evidence="11" key="2">
    <citation type="submission" date="2021-08" db="EMBL/GenBank/DDBJ databases">
        <authorList>
            <person name="Eriksson T."/>
        </authorList>
    </citation>
    <scope>NUCLEOTIDE SEQUENCE</scope>
    <source>
        <strain evidence="11">Stoneville</strain>
        <tissue evidence="11">Whole head</tissue>
    </source>
</reference>
<keyword evidence="12" id="KW-1185">Reference proteome</keyword>
<evidence type="ECO:0000256" key="1">
    <source>
        <dbReference type="ARBA" id="ARBA00004651"/>
    </source>
</evidence>
<evidence type="ECO:0000256" key="7">
    <source>
        <dbReference type="ARBA" id="ARBA00023136"/>
    </source>
</evidence>
<keyword evidence="3" id="KW-0716">Sensory transduction</keyword>
<evidence type="ECO:0000256" key="10">
    <source>
        <dbReference type="SAM" id="Phobius"/>
    </source>
</evidence>
<comment type="subcellular location">
    <subcellularLocation>
        <location evidence="1">Cell membrane</location>
        <topology evidence="1">Multi-pass membrane protein</topology>
    </subcellularLocation>
</comment>
<gene>
    <name evidence="11" type="ORF">GEV33_003839</name>
</gene>
<dbReference type="AlphaFoldDB" id="A0A8J6HRE2"/>
<dbReference type="PANTHER" id="PTHR21137:SF35">
    <property type="entry name" value="ODORANT RECEPTOR 19A-RELATED"/>
    <property type="match status" value="1"/>
</dbReference>
<evidence type="ECO:0000313" key="12">
    <source>
        <dbReference type="Proteomes" id="UP000719412"/>
    </source>
</evidence>
<proteinExistence type="predicted"/>